<evidence type="ECO:0000256" key="1">
    <source>
        <dbReference type="SAM" id="Phobius"/>
    </source>
</evidence>
<proteinExistence type="predicted"/>
<accession>A0A2P2KL85</accession>
<organism evidence="2">
    <name type="scientific">Rhizophora mucronata</name>
    <name type="common">Asiatic mangrove</name>
    <dbReference type="NCBI Taxonomy" id="61149"/>
    <lineage>
        <taxon>Eukaryota</taxon>
        <taxon>Viridiplantae</taxon>
        <taxon>Streptophyta</taxon>
        <taxon>Embryophyta</taxon>
        <taxon>Tracheophyta</taxon>
        <taxon>Spermatophyta</taxon>
        <taxon>Magnoliopsida</taxon>
        <taxon>eudicotyledons</taxon>
        <taxon>Gunneridae</taxon>
        <taxon>Pentapetalae</taxon>
        <taxon>rosids</taxon>
        <taxon>fabids</taxon>
        <taxon>Malpighiales</taxon>
        <taxon>Rhizophoraceae</taxon>
        <taxon>Rhizophora</taxon>
    </lineage>
</organism>
<evidence type="ECO:0000313" key="2">
    <source>
        <dbReference type="EMBL" id="MBX06494.1"/>
    </source>
</evidence>
<dbReference type="AlphaFoldDB" id="A0A2P2KL85"/>
<sequence length="66" mass="7727">MEKALWTPAMGFPSWIPILCFLFSNIRLTLQRNCTLDQSFLLKLLIYLSERSGWEFIQLITCSQEA</sequence>
<dbReference type="EMBL" id="GGEC01026010">
    <property type="protein sequence ID" value="MBX06494.1"/>
    <property type="molecule type" value="Transcribed_RNA"/>
</dbReference>
<protein>
    <submittedName>
        <fullName evidence="2">Uncharacterized protein MANES_12G012600</fullName>
    </submittedName>
</protein>
<reference evidence="2" key="1">
    <citation type="submission" date="2018-02" db="EMBL/GenBank/DDBJ databases">
        <title>Rhizophora mucronata_Transcriptome.</title>
        <authorList>
            <person name="Meera S.P."/>
            <person name="Sreeshan A."/>
            <person name="Augustine A."/>
        </authorList>
    </citation>
    <scope>NUCLEOTIDE SEQUENCE</scope>
    <source>
        <tissue evidence="2">Leaf</tissue>
    </source>
</reference>
<keyword evidence="1" id="KW-0812">Transmembrane</keyword>
<keyword evidence="1" id="KW-1133">Transmembrane helix</keyword>
<feature type="transmembrane region" description="Helical" evidence="1">
    <location>
        <begin position="12"/>
        <end position="30"/>
    </location>
</feature>
<name>A0A2P2KL85_RHIMU</name>
<keyword evidence="1" id="KW-0472">Membrane</keyword>